<dbReference type="GO" id="GO:0000981">
    <property type="term" value="F:DNA-binding transcription factor activity, RNA polymerase II-specific"/>
    <property type="evidence" value="ECO:0007669"/>
    <property type="project" value="InterPro"/>
</dbReference>
<evidence type="ECO:0000256" key="3">
    <source>
        <dbReference type="SAM" id="MobiDB-lite"/>
    </source>
</evidence>
<feature type="compositionally biased region" description="Low complexity" evidence="3">
    <location>
        <begin position="41"/>
        <end position="64"/>
    </location>
</feature>
<dbReference type="Pfam" id="PF00172">
    <property type="entry name" value="Zn_clus"/>
    <property type="match status" value="1"/>
</dbReference>
<dbReference type="Proteomes" id="UP000323386">
    <property type="component" value="Unassembled WGS sequence"/>
</dbReference>
<evidence type="ECO:0000313" key="6">
    <source>
        <dbReference type="Proteomes" id="UP000323386"/>
    </source>
</evidence>
<dbReference type="CDD" id="cd12148">
    <property type="entry name" value="fungal_TF_MHR"/>
    <property type="match status" value="1"/>
</dbReference>
<dbReference type="CDD" id="cd00067">
    <property type="entry name" value="GAL4"/>
    <property type="match status" value="1"/>
</dbReference>
<dbReference type="PANTHER" id="PTHR31001">
    <property type="entry name" value="UNCHARACTERIZED TRANSCRIPTIONAL REGULATORY PROTEIN"/>
    <property type="match status" value="1"/>
</dbReference>
<evidence type="ECO:0000256" key="2">
    <source>
        <dbReference type="ARBA" id="ARBA00023242"/>
    </source>
</evidence>
<feature type="compositionally biased region" description="Polar residues" evidence="3">
    <location>
        <begin position="1124"/>
        <end position="1138"/>
    </location>
</feature>
<feature type="region of interest" description="Disordered" evidence="3">
    <location>
        <begin position="117"/>
        <end position="248"/>
    </location>
</feature>
<evidence type="ECO:0000256" key="1">
    <source>
        <dbReference type="ARBA" id="ARBA00004123"/>
    </source>
</evidence>
<name>A0A5C3EXL1_9BASI</name>
<organism evidence="5 6">
    <name type="scientific">Pseudozyma flocculosa</name>
    <dbReference type="NCBI Taxonomy" id="84751"/>
    <lineage>
        <taxon>Eukaryota</taxon>
        <taxon>Fungi</taxon>
        <taxon>Dikarya</taxon>
        <taxon>Basidiomycota</taxon>
        <taxon>Ustilaginomycotina</taxon>
        <taxon>Ustilaginomycetes</taxon>
        <taxon>Ustilaginales</taxon>
        <taxon>Ustilaginaceae</taxon>
        <taxon>Pseudozyma</taxon>
    </lineage>
</organism>
<dbReference type="OrthoDB" id="3364175at2759"/>
<dbReference type="InterPro" id="IPR001138">
    <property type="entry name" value="Zn2Cys6_DnaBD"/>
</dbReference>
<keyword evidence="6" id="KW-1185">Reference proteome</keyword>
<dbReference type="PANTHER" id="PTHR31001:SF90">
    <property type="entry name" value="CENTROMERE DNA-BINDING PROTEIN COMPLEX CBF3 SUBUNIT B"/>
    <property type="match status" value="1"/>
</dbReference>
<sequence>MDVPRPVAASPESGHQHLYHHQAHHDSRSPPAPTPPPSRAPPTTTTTTTTTQQQRQQPHSTSPSAHPFLLPYKRSQRPSWSCTECARRKIKCDKQIPCASCIKRGCPERCHLEGSAPVVAAGPQTPQARPPHSTPKAEPFGPSPLASSSAATSTPLAQHASGSYHDSIVHTDGEASGSVRRRKPSRTSSDATSAAGAASDRRGGLVKSAAAASTAWHGSPPDPYFAPRADADPRSPSPSHALPSAGPLERIRKQLDRIEARLGALEARDASAGDLHARIQDVEEVISLLGERRSSWERSRAQLPLDRSTGDGEALHYGNRSPSQRRPGAGIPTSDRESSPPNSRRASRIGAASSDGVHLDGSRGPLQSYDDEADRHGLDHAHVRSPGSAAQRRLSDEEVEAWRENRNAELAAEDAATALEFFALGKDRRHGIIATGAEAEVQVGSDGEPSPELAMAPRQAQSAHDDGMADEMRPRTSPSAHRDVQDEGRDAASTDRLDRLRLRLPYAVDLSEPLQIRLDAVFRRLGGGLLPSNIAAHPTTRTLPDSMASFALSPASIRAIVKMARDIGAWQHCCVHFPTFEREVDAFLDIVLDDSGDDHESQGGKVAELAKEAWSVIDPAWLSLFFVVCSIAIHQMSADECRECGVESGERQGQLASTLLNMGMEALSLAEYLVRPSVYCCQTIAILCVAGHNICGSDLLTSLLAIGIKTGQTLNLHALGRPARILEESMAKRSRLLARERQDGPHGSDGDTRNAGECARGASCRVKGESERHFAAWKKRIVDLEVGKRVWWAFTQQDYFAIPYRGCFSIFEGQYDTPLPHNCSDEDLEHGKLVNRDVSELTVASKQRYTCHVAKIVCDFFQDLNRSQGTVDFSLVQHHERRLREVTDKFTTSCLRTSRPYYGDESPLPAYATVMQHYLFISVHHKIIVMHRAFLSRRISAADRQLSHDASIETARAILQQLERGLGMGPSEGDRLDLRSSAHGGALWTIPYHAVAAATILALDMLRACKTSCEAHNDEGAAEERKRARRDEVKRALHALSSFTAKSAIAQRGCQLLIGLLDEAKRWDDKRGREGKRKGPDRPADGEAEEGRAAGTPNKRAKGNVSDGVAGTESHLRAPFLPFSPTNNANGNHPGSLSSHDDRRTARGQLPWPQQARRQRRSTTADAGPSTVAARFGQSYGFGSSGLNPLAGDATSHNSFLKGLSPFPSTMQNEYTDLFNSRSIDGAAEPFAFYGGSSIANGPDLLDASPSSVATTTAMSPHQLFSNGGDPSARRGIEASAGALDTGLRPVAAQPGQPSEHGAPHLGPHEPPGSHGTRPLQPTAMMDFGMVSEQQLSQILPALESMPDVWRLFDGTLGSNLVEFQENGF</sequence>
<dbReference type="PROSITE" id="PS50048">
    <property type="entry name" value="ZN2_CY6_FUNGAL_2"/>
    <property type="match status" value="1"/>
</dbReference>
<feature type="region of interest" description="Disordered" evidence="3">
    <location>
        <begin position="1"/>
        <end position="80"/>
    </location>
</feature>
<feature type="compositionally biased region" description="Basic and acidic residues" evidence="3">
    <location>
        <begin position="463"/>
        <end position="492"/>
    </location>
</feature>
<reference evidence="5 6" key="1">
    <citation type="submission" date="2018-03" db="EMBL/GenBank/DDBJ databases">
        <authorList>
            <person name="Guldener U."/>
        </authorList>
    </citation>
    <scope>NUCLEOTIDE SEQUENCE [LARGE SCALE GENOMIC DNA]</scope>
    <source>
        <strain evidence="5 6">DAOM196992</strain>
    </source>
</reference>
<feature type="compositionally biased region" description="Low complexity" evidence="3">
    <location>
        <begin position="143"/>
        <end position="157"/>
    </location>
</feature>
<accession>A0A5C3EXL1</accession>
<feature type="region of interest" description="Disordered" evidence="3">
    <location>
        <begin position="296"/>
        <end position="373"/>
    </location>
</feature>
<dbReference type="EMBL" id="OOIP01000003">
    <property type="protein sequence ID" value="SPO35909.1"/>
    <property type="molecule type" value="Genomic_DNA"/>
</dbReference>
<feature type="region of interest" description="Disordered" evidence="3">
    <location>
        <begin position="1069"/>
        <end position="1172"/>
    </location>
</feature>
<keyword evidence="2" id="KW-0539">Nucleus</keyword>
<dbReference type="SMART" id="SM00066">
    <property type="entry name" value="GAL4"/>
    <property type="match status" value="1"/>
</dbReference>
<protein>
    <recommendedName>
        <fullName evidence="4">Zn(2)-C6 fungal-type domain-containing protein</fullName>
    </recommendedName>
</protein>
<feature type="region of interest" description="Disordered" evidence="3">
    <location>
        <begin position="1289"/>
        <end position="1322"/>
    </location>
</feature>
<feature type="region of interest" description="Disordered" evidence="3">
    <location>
        <begin position="440"/>
        <end position="492"/>
    </location>
</feature>
<feature type="compositionally biased region" description="Basic and acidic residues" evidence="3">
    <location>
        <begin position="1069"/>
        <end position="1092"/>
    </location>
</feature>
<dbReference type="GO" id="GO:0005634">
    <property type="term" value="C:nucleus"/>
    <property type="evidence" value="ECO:0007669"/>
    <property type="project" value="UniProtKB-SubCell"/>
</dbReference>
<dbReference type="InterPro" id="IPR036864">
    <property type="entry name" value="Zn2-C6_fun-type_DNA-bd_sf"/>
</dbReference>
<dbReference type="SUPFAM" id="SSF57701">
    <property type="entry name" value="Zn2/Cys6 DNA-binding domain"/>
    <property type="match status" value="1"/>
</dbReference>
<evidence type="ECO:0000313" key="5">
    <source>
        <dbReference type="EMBL" id="SPO35909.1"/>
    </source>
</evidence>
<evidence type="ECO:0000259" key="4">
    <source>
        <dbReference type="PROSITE" id="PS50048"/>
    </source>
</evidence>
<feature type="compositionally biased region" description="Low complexity" evidence="3">
    <location>
        <begin position="186"/>
        <end position="198"/>
    </location>
</feature>
<dbReference type="PROSITE" id="PS00463">
    <property type="entry name" value="ZN2_CY6_FUNGAL_1"/>
    <property type="match status" value="1"/>
</dbReference>
<proteinExistence type="predicted"/>
<dbReference type="InterPro" id="IPR050613">
    <property type="entry name" value="Sec_Metabolite_Reg"/>
</dbReference>
<comment type="subcellular location">
    <subcellularLocation>
        <location evidence="1">Nucleus</location>
    </subcellularLocation>
</comment>
<gene>
    <name evidence="5" type="ORF">PSFLO_01380</name>
</gene>
<feature type="compositionally biased region" description="Pro residues" evidence="3">
    <location>
        <begin position="30"/>
        <end position="40"/>
    </location>
</feature>
<dbReference type="GO" id="GO:0008270">
    <property type="term" value="F:zinc ion binding"/>
    <property type="evidence" value="ECO:0007669"/>
    <property type="project" value="InterPro"/>
</dbReference>
<dbReference type="Gene3D" id="4.10.240.10">
    <property type="entry name" value="Zn(2)-C6 fungal-type DNA-binding domain"/>
    <property type="match status" value="1"/>
</dbReference>
<feature type="domain" description="Zn(2)-C6 fungal-type" evidence="4">
    <location>
        <begin position="81"/>
        <end position="112"/>
    </location>
</feature>